<dbReference type="Gene3D" id="3.90.550.10">
    <property type="entry name" value="Spore Coat Polysaccharide Biosynthesis Protein SpsA, Chain A"/>
    <property type="match status" value="1"/>
</dbReference>
<evidence type="ECO:0000259" key="5">
    <source>
        <dbReference type="Pfam" id="PF00483"/>
    </source>
</evidence>
<keyword evidence="2 7" id="KW-0808">Transferase</keyword>
<evidence type="ECO:0000256" key="4">
    <source>
        <dbReference type="ARBA" id="ARBA00023056"/>
    </source>
</evidence>
<comment type="caution">
    <text evidence="7">The sequence shown here is derived from an EMBL/GenBank/DDBJ whole genome shotgun (WGS) entry which is preliminary data.</text>
</comment>
<evidence type="ECO:0000259" key="6">
    <source>
        <dbReference type="Pfam" id="PF24894"/>
    </source>
</evidence>
<evidence type="ECO:0000256" key="1">
    <source>
        <dbReference type="ARBA" id="ARBA00010443"/>
    </source>
</evidence>
<dbReference type="Pfam" id="PF24894">
    <property type="entry name" value="Hexapep_GlmU"/>
    <property type="match status" value="1"/>
</dbReference>
<dbReference type="InterPro" id="IPR029044">
    <property type="entry name" value="Nucleotide-diphossugar_trans"/>
</dbReference>
<gene>
    <name evidence="7" type="ORF">A7979_05675</name>
</gene>
<feature type="domain" description="Nucleotidyl transferase" evidence="5">
    <location>
        <begin position="15"/>
        <end position="275"/>
    </location>
</feature>
<dbReference type="SUPFAM" id="SSF51161">
    <property type="entry name" value="Trimeric LpxA-like enzymes"/>
    <property type="match status" value="1"/>
</dbReference>
<dbReference type="Proteomes" id="UP000192359">
    <property type="component" value="Unassembled WGS sequence"/>
</dbReference>
<dbReference type="AlphaFoldDB" id="A0A1Y1RNA8"/>
<dbReference type="CDD" id="cd02508">
    <property type="entry name" value="ADP_Glucose_PP"/>
    <property type="match status" value="1"/>
</dbReference>
<name>A0A1Y1RNA8_9MICC</name>
<comment type="similarity">
    <text evidence="1">Belongs to the bacterial/plant glucose-1-phosphate adenylyltransferase family.</text>
</comment>
<dbReference type="RefSeq" id="WP_083092696.1">
    <property type="nucleotide sequence ID" value="NZ_LXWF01000041.1"/>
</dbReference>
<dbReference type="GO" id="GO:0008878">
    <property type="term" value="F:glucose-1-phosphate adenylyltransferase activity"/>
    <property type="evidence" value="ECO:0007669"/>
    <property type="project" value="InterPro"/>
</dbReference>
<organism evidence="7 8">
    <name type="scientific">Rothia nasimurium</name>
    <dbReference type="NCBI Taxonomy" id="85336"/>
    <lineage>
        <taxon>Bacteria</taxon>
        <taxon>Bacillati</taxon>
        <taxon>Actinomycetota</taxon>
        <taxon>Actinomycetes</taxon>
        <taxon>Micrococcales</taxon>
        <taxon>Micrococcaceae</taxon>
        <taxon>Rothia</taxon>
    </lineage>
</organism>
<keyword evidence="4" id="KW-0320">Glycogen biosynthesis</keyword>
<evidence type="ECO:0000256" key="3">
    <source>
        <dbReference type="ARBA" id="ARBA00022695"/>
    </source>
</evidence>
<dbReference type="InterPro" id="IPR005835">
    <property type="entry name" value="NTP_transferase_dom"/>
</dbReference>
<dbReference type="Pfam" id="PF00483">
    <property type="entry name" value="NTP_transferase"/>
    <property type="match status" value="1"/>
</dbReference>
<accession>A0A1Y1RNA8</accession>
<dbReference type="OrthoDB" id="9801810at2"/>
<keyword evidence="3 7" id="KW-0548">Nucleotidyltransferase</keyword>
<dbReference type="InterPro" id="IPR011004">
    <property type="entry name" value="Trimer_LpxA-like_sf"/>
</dbReference>
<keyword evidence="8" id="KW-1185">Reference proteome</keyword>
<protein>
    <submittedName>
        <fullName evidence="7">Glucose-1-phosphate adenylyltransferase</fullName>
    </submittedName>
</protein>
<proteinExistence type="inferred from homology"/>
<dbReference type="EMBL" id="LXWF01000041">
    <property type="protein sequence ID" value="ORC16090.1"/>
    <property type="molecule type" value="Genomic_DNA"/>
</dbReference>
<dbReference type="GO" id="GO:0005978">
    <property type="term" value="P:glycogen biosynthetic process"/>
    <property type="evidence" value="ECO:0007669"/>
    <property type="project" value="UniProtKB-KW"/>
</dbReference>
<feature type="domain" description="Glucose-1-phosphate adenylyltransferase/Bifunctional protein GlmU-like C-terminal hexapeptide" evidence="6">
    <location>
        <begin position="304"/>
        <end position="370"/>
    </location>
</feature>
<dbReference type="SUPFAM" id="SSF53448">
    <property type="entry name" value="Nucleotide-diphospho-sugar transferases"/>
    <property type="match status" value="1"/>
</dbReference>
<dbReference type="PANTHER" id="PTHR43523">
    <property type="entry name" value="GLUCOSE-1-PHOSPHATE ADENYLYLTRANSFERASE-RELATED"/>
    <property type="match status" value="1"/>
</dbReference>
<reference evidence="7 8" key="1">
    <citation type="submission" date="2016-05" db="EMBL/GenBank/DDBJ databases">
        <title>Draft genome sequence of a porcine commensal Rothia nasimurium.</title>
        <authorList>
            <person name="Gaiser R.A."/>
            <person name="Van Baarlen P."/>
            <person name="Wells J.M."/>
        </authorList>
    </citation>
    <scope>NUCLEOTIDE SEQUENCE [LARGE SCALE GENOMIC DNA]</scope>
    <source>
        <strain evidence="7 8">PT-32</strain>
    </source>
</reference>
<dbReference type="Gene3D" id="2.160.10.10">
    <property type="entry name" value="Hexapeptide repeat proteins"/>
    <property type="match status" value="1"/>
</dbReference>
<dbReference type="PANTHER" id="PTHR43523:SF2">
    <property type="entry name" value="GLUCOSE-1-PHOSPHATE ADENYLYLTRANSFERASE"/>
    <property type="match status" value="1"/>
</dbReference>
<dbReference type="InterPro" id="IPR056818">
    <property type="entry name" value="GlmU/GlgC-like_hexapep"/>
</dbReference>
<evidence type="ECO:0000313" key="7">
    <source>
        <dbReference type="EMBL" id="ORC16090.1"/>
    </source>
</evidence>
<sequence>MSDPFPRTNEPPTVALILAGGRGSRLSPLTDHRSKPAIPFAGIYRMIDVPLSNLAHSGIRHVWVVEQYQPFTLNQHLAGGRPWDLDGTRDGLRILAPIEGRPEDGFAAGNGHALFQQLPLLESVGAHNVIVMSADHLYQLDVREVLAQHRELGSDLTVVTTEIDEDASRYGVVRTGTGKKVTRYDYKPDQPASQKVATEIFVFRVAALRRTLDALLEGVDRSDTEAVGEVLGDYGETIIPHMVADSVVHEFVYEGYWSDVGTIDAYYRAHMDLLEGKGLELDAPGWAILPHSDPYAPAYLAPSSQVTGSMVAHGARVHGQVETSVIGPGVTLEAGARVERSILMGDTVVPAGAHLQSVVVDVGASVPAEAVGQTKPGPGNITVIASTASGRGHRHDGEAVAGA</sequence>
<evidence type="ECO:0000313" key="8">
    <source>
        <dbReference type="Proteomes" id="UP000192359"/>
    </source>
</evidence>
<evidence type="ECO:0000256" key="2">
    <source>
        <dbReference type="ARBA" id="ARBA00022679"/>
    </source>
</evidence>
<dbReference type="InterPro" id="IPR011831">
    <property type="entry name" value="ADP-Glc_PPase"/>
</dbReference>